<gene>
    <name evidence="7" type="ORF">E0H45_08790</name>
</gene>
<dbReference type="InterPro" id="IPR029068">
    <property type="entry name" value="Glyas_Bleomycin-R_OHBP_Dase"/>
</dbReference>
<dbReference type="RefSeq" id="WP_131337703.1">
    <property type="nucleotide sequence ID" value="NZ_SJJZ01000001.1"/>
</dbReference>
<evidence type="ECO:0000313" key="8">
    <source>
        <dbReference type="Proteomes" id="UP000292346"/>
    </source>
</evidence>
<accession>A0A4R0HLQ2</accession>
<dbReference type="Pfam" id="PF01329">
    <property type="entry name" value="Pterin_4a"/>
    <property type="match status" value="1"/>
</dbReference>
<dbReference type="Pfam" id="PF18029">
    <property type="entry name" value="Glyoxalase_6"/>
    <property type="match status" value="1"/>
</dbReference>
<dbReference type="EC" id="4.2.1.96" evidence="3"/>
<dbReference type="Gene3D" id="3.10.180.10">
    <property type="entry name" value="2,3-Dihydroxybiphenyl 1,2-Dioxygenase, domain 1"/>
    <property type="match status" value="1"/>
</dbReference>
<protein>
    <recommendedName>
        <fullName evidence="4">Putative pterin-4-alpha-carbinolamine dehydratase</fullName>
        <ecNumber evidence="3">4.2.1.96</ecNumber>
    </recommendedName>
</protein>
<sequence length="230" mass="24681">MEQVLSRPEASAAIQDTGWRFLLGTLRTSVPVGSLAQAIGFAADAVAVCGDDADAHLRVDARPDRVVFTLQSLEHAAVTTLDVELALRISATADRSGLLAEPEIGTGAPRSVQILEIAIDALDIAGIRPFWRAVLGYTGEAGAEGPEDPLIDPFGQDPAIWFQQMDQPRPQRNRIHFDICVPHDEAPRRIEAALAAGGRLVSATRAPAFWVLADLEGNEVCVTTWQGRDG</sequence>
<dbReference type="Proteomes" id="UP000292346">
    <property type="component" value="Unassembled WGS sequence"/>
</dbReference>
<evidence type="ECO:0000256" key="4">
    <source>
        <dbReference type="ARBA" id="ARBA00021735"/>
    </source>
</evidence>
<dbReference type="SUPFAM" id="SSF54593">
    <property type="entry name" value="Glyoxalase/Bleomycin resistance protein/Dihydroxybiphenyl dioxygenase"/>
    <property type="match status" value="1"/>
</dbReference>
<evidence type="ECO:0000256" key="3">
    <source>
        <dbReference type="ARBA" id="ARBA00013252"/>
    </source>
</evidence>
<dbReference type="EMBL" id="SJJZ01000001">
    <property type="protein sequence ID" value="TCC12435.1"/>
    <property type="molecule type" value="Genomic_DNA"/>
</dbReference>
<keyword evidence="5" id="KW-0456">Lyase</keyword>
<dbReference type="OrthoDB" id="15077at2"/>
<proteinExistence type="inferred from homology"/>
<evidence type="ECO:0000256" key="1">
    <source>
        <dbReference type="ARBA" id="ARBA00001554"/>
    </source>
</evidence>
<dbReference type="GO" id="GO:0006729">
    <property type="term" value="P:tetrahydrobiopterin biosynthetic process"/>
    <property type="evidence" value="ECO:0007669"/>
    <property type="project" value="InterPro"/>
</dbReference>
<dbReference type="SUPFAM" id="SSF55248">
    <property type="entry name" value="PCD-like"/>
    <property type="match status" value="1"/>
</dbReference>
<dbReference type="InterPro" id="IPR036428">
    <property type="entry name" value="PCD_sf"/>
</dbReference>
<evidence type="ECO:0000313" key="7">
    <source>
        <dbReference type="EMBL" id="TCC12435.1"/>
    </source>
</evidence>
<dbReference type="PANTHER" id="PTHR35908">
    <property type="entry name" value="HYPOTHETICAL FUSION PROTEIN"/>
    <property type="match status" value="1"/>
</dbReference>
<dbReference type="InterPro" id="IPR041581">
    <property type="entry name" value="Glyoxalase_6"/>
</dbReference>
<evidence type="ECO:0000256" key="5">
    <source>
        <dbReference type="ARBA" id="ARBA00023239"/>
    </source>
</evidence>
<keyword evidence="8" id="KW-1185">Reference proteome</keyword>
<evidence type="ECO:0000259" key="6">
    <source>
        <dbReference type="Pfam" id="PF18029"/>
    </source>
</evidence>
<comment type="catalytic activity">
    <reaction evidence="1">
        <text>(4aS,6R)-4a-hydroxy-L-erythro-5,6,7,8-tetrahydrobiopterin = (6R)-L-erythro-6,7-dihydrobiopterin + H2O</text>
        <dbReference type="Rhea" id="RHEA:11920"/>
        <dbReference type="ChEBI" id="CHEBI:15377"/>
        <dbReference type="ChEBI" id="CHEBI:15642"/>
        <dbReference type="ChEBI" id="CHEBI:43120"/>
        <dbReference type="EC" id="4.2.1.96"/>
    </reaction>
</comment>
<dbReference type="InterPro" id="IPR001533">
    <property type="entry name" value="Pterin_deHydtase"/>
</dbReference>
<evidence type="ECO:0000256" key="2">
    <source>
        <dbReference type="ARBA" id="ARBA00006472"/>
    </source>
</evidence>
<dbReference type="GO" id="GO:0008124">
    <property type="term" value="F:4-alpha-hydroxytetrahydrobiopterin dehydratase activity"/>
    <property type="evidence" value="ECO:0007669"/>
    <property type="project" value="UniProtKB-EC"/>
</dbReference>
<feature type="domain" description="Glyoxalase-like" evidence="6">
    <location>
        <begin position="117"/>
        <end position="223"/>
    </location>
</feature>
<comment type="caution">
    <text evidence="7">The sequence shown here is derived from an EMBL/GenBank/DDBJ whole genome shotgun (WGS) entry which is preliminary data.</text>
</comment>
<comment type="similarity">
    <text evidence="2">Belongs to the pterin-4-alpha-carbinolamine dehydratase family.</text>
</comment>
<reference evidence="7 8" key="1">
    <citation type="submission" date="2019-02" db="EMBL/GenBank/DDBJ databases">
        <title>Kribbella capetownensis sp. nov. and Kribbella speibonae sp. nov., isolated from soil.</title>
        <authorList>
            <person name="Curtis S.M."/>
            <person name="Norton I."/>
            <person name="Everest G.J."/>
            <person name="Meyers P.R."/>
        </authorList>
    </citation>
    <scope>NUCLEOTIDE SEQUENCE [LARGE SCALE GENOMIC DNA]</scope>
    <source>
        <strain evidence="7 8">KCTC 29219</strain>
    </source>
</reference>
<name>A0A4R0HLQ2_9ACTN</name>
<dbReference type="PANTHER" id="PTHR35908:SF1">
    <property type="entry name" value="CONSERVED PROTEIN"/>
    <property type="match status" value="1"/>
</dbReference>
<dbReference type="AlphaFoldDB" id="A0A4R0HLQ2"/>
<organism evidence="7 8">
    <name type="scientific">Kribbella soli</name>
    <dbReference type="NCBI Taxonomy" id="1124743"/>
    <lineage>
        <taxon>Bacteria</taxon>
        <taxon>Bacillati</taxon>
        <taxon>Actinomycetota</taxon>
        <taxon>Actinomycetes</taxon>
        <taxon>Propionibacteriales</taxon>
        <taxon>Kribbellaceae</taxon>
        <taxon>Kribbella</taxon>
    </lineage>
</organism>